<organism evidence="1 2">
    <name type="scientific">Paenibacillus pseudetheri</name>
    <dbReference type="NCBI Taxonomy" id="2897682"/>
    <lineage>
        <taxon>Bacteria</taxon>
        <taxon>Bacillati</taxon>
        <taxon>Bacillota</taxon>
        <taxon>Bacilli</taxon>
        <taxon>Bacillales</taxon>
        <taxon>Paenibacillaceae</taxon>
        <taxon>Paenibacillus</taxon>
    </lineage>
</organism>
<proteinExistence type="predicted"/>
<gene>
    <name evidence="1" type="ORF">PAECIP111894_03051</name>
</gene>
<sequence length="393" mass="45830">MSKRNRKRNILLSILAGIVGICLVSVLLNKTYRTTFESLPETDRLMLTELSELYNHFEQSSDQLWNEDYRFDTKPLLLVRTTKDSGLIRSEGFAVNVPMKDGVFAEEIKMPESMGLPKVYRISRFSPTTLSAWFPVNFGTLNLKGMETMYFKYYPKMFSDPELYFDFSSFLLHEGFHIFKQKDWTYDANGAEHIDNYPVNEENYALMGIEFKLLDQAMAENNPQRIQQYLRDWTVVRNYRYYKWPQLIGETKAEAIEGSARYLEYRYSKLTGGNLMVLATKQEPYHVTFIQAYDFIANGQAESPSFLERSMRYETGAALELTMDKVNLPWKEAIEDVPGKKPGMTPYEILRNYFKMNDLTNIESQLGEIKEVYDYDALRKQGAKIVKQLIGEQ</sequence>
<dbReference type="EMBL" id="CAKMAB010000015">
    <property type="protein sequence ID" value="CAH1056896.1"/>
    <property type="molecule type" value="Genomic_DNA"/>
</dbReference>
<keyword evidence="2" id="KW-1185">Reference proteome</keyword>
<name>A0ABM9BE71_9BACL</name>
<evidence type="ECO:0000313" key="1">
    <source>
        <dbReference type="EMBL" id="CAH1056896.1"/>
    </source>
</evidence>
<dbReference type="Proteomes" id="UP000838749">
    <property type="component" value="Unassembled WGS sequence"/>
</dbReference>
<comment type="caution">
    <text evidence="1">The sequence shown here is derived from an EMBL/GenBank/DDBJ whole genome shotgun (WGS) entry which is preliminary data.</text>
</comment>
<protein>
    <submittedName>
        <fullName evidence="1">Uncharacterized protein</fullName>
    </submittedName>
</protein>
<evidence type="ECO:0000313" key="2">
    <source>
        <dbReference type="Proteomes" id="UP000838749"/>
    </source>
</evidence>
<accession>A0ABM9BE71</accession>
<reference evidence="1" key="1">
    <citation type="submission" date="2021-12" db="EMBL/GenBank/DDBJ databases">
        <authorList>
            <person name="Criscuolo A."/>
        </authorList>
    </citation>
    <scope>NUCLEOTIDE SEQUENCE</scope>
    <source>
        <strain evidence="1">CIP111894</strain>
    </source>
</reference>
<dbReference type="RefSeq" id="WP_234535219.1">
    <property type="nucleotide sequence ID" value="NZ_CAKMAB010000015.1"/>
</dbReference>